<feature type="compositionally biased region" description="Polar residues" evidence="3">
    <location>
        <begin position="167"/>
        <end position="183"/>
    </location>
</feature>
<dbReference type="InterPro" id="IPR001841">
    <property type="entry name" value="Znf_RING"/>
</dbReference>
<name>A0AAV8US22_9RHOD</name>
<evidence type="ECO:0000256" key="2">
    <source>
        <dbReference type="SAM" id="Coils"/>
    </source>
</evidence>
<dbReference type="SUPFAM" id="SSF54236">
    <property type="entry name" value="Ubiquitin-like"/>
    <property type="match status" value="1"/>
</dbReference>
<dbReference type="PANTHER" id="PTHR47530:SF4">
    <property type="entry name" value="E3 UBIQUITIN LIGASE BIG BROTHER-RELATED"/>
    <property type="match status" value="1"/>
</dbReference>
<evidence type="ECO:0000256" key="1">
    <source>
        <dbReference type="PROSITE-ProRule" id="PRU00175"/>
    </source>
</evidence>
<dbReference type="Gene3D" id="3.10.20.90">
    <property type="entry name" value="Phosphatidylinositol 3-kinase Catalytic Subunit, Chain A, domain 1"/>
    <property type="match status" value="2"/>
</dbReference>
<dbReference type="Proteomes" id="UP001157974">
    <property type="component" value="Unassembled WGS sequence"/>
</dbReference>
<feature type="region of interest" description="Disordered" evidence="3">
    <location>
        <begin position="167"/>
        <end position="187"/>
    </location>
</feature>
<dbReference type="SUPFAM" id="SSF57850">
    <property type="entry name" value="RING/U-box"/>
    <property type="match status" value="1"/>
</dbReference>
<sequence length="699" mass="78418">MTDTSRCTACTSPRKLVLSVPQTTSENLTTPSKSTSPPAQNGTGSSKTPPSRYSQSSRTISNTLVEDRQERYQRLKQLKTEKEVEKQRILAQIREDAEGRVQKFHPAVPGVESDKIPGAVPERENPQKTDITCFELAIRCDNCFIVKGEFHRSTKLREIREHALLASQSTSPQAGEDSQSSGQPFAGGGTYVLKGCEEAKQYRENYEEQKQRIFEEARRVREKEWVSDEPPSSSTPRKVPTDYELVDPLSRKHFGEDLMDLSLSEAGLSPKSMLVLQKTRRRVDSVPQAESHRAGTQEPNNHTSPSMDLDPAAKQAREDMRKAIASAAARRESEELVVADEAIVAPVVAERSKDNEADLTPEPELRLLRSDEMDARAEAAALAAEKRLEAAKLEVPAPGSSSRSPQKVKPLVEELSPVQKSQQMYKTELRRKQEERETILRQIAAERKESVIKREQEKRRREAELQKLNCDAGEQVADPELRRSNDDVELRIRKINGDVVMRKFPCHDTLRHVLVSVLAEDEEPDMSGYSILIPFPAQQFMESDMDVSIGSAGLGPRGTVCLQNETTRGTLTIAPPRGLPRHNPFLDGRPEGFPEGLTAYDDGPEDLTYETLLEWEERRAAMGRITGAGEAIITKLPVEQITEEGLERCPMCAICRCDFEEEASVAHLPCTHFYHDDCIHRWLSTWKVCPMCRAEVAVD</sequence>
<keyword evidence="7" id="KW-1185">Reference proteome</keyword>
<dbReference type="Gene3D" id="3.30.40.10">
    <property type="entry name" value="Zinc/RING finger domain, C3HC4 (zinc finger)"/>
    <property type="match status" value="1"/>
</dbReference>
<feature type="domain" description="UBX" evidence="4">
    <location>
        <begin position="483"/>
        <end position="562"/>
    </location>
</feature>
<dbReference type="PANTHER" id="PTHR47530">
    <property type="entry name" value="E3 UBIQUITIN LIGASE BIG BROTHER-RELATED"/>
    <property type="match status" value="1"/>
</dbReference>
<dbReference type="PROSITE" id="PS50089">
    <property type="entry name" value="ZF_RING_2"/>
    <property type="match status" value="1"/>
</dbReference>
<keyword evidence="2" id="KW-0175">Coiled coil</keyword>
<keyword evidence="1" id="KW-0862">Zinc</keyword>
<feature type="compositionally biased region" description="Polar residues" evidence="3">
    <location>
        <begin position="20"/>
        <end position="63"/>
    </location>
</feature>
<dbReference type="SMART" id="SM00184">
    <property type="entry name" value="RING"/>
    <property type="match status" value="1"/>
</dbReference>
<dbReference type="InterPro" id="IPR029071">
    <property type="entry name" value="Ubiquitin-like_domsf"/>
</dbReference>
<reference evidence="6 7" key="1">
    <citation type="journal article" date="2023" name="Nat. Commun.">
        <title>Origin of minicircular mitochondrial genomes in red algae.</title>
        <authorList>
            <person name="Lee Y."/>
            <person name="Cho C.H."/>
            <person name="Lee Y.M."/>
            <person name="Park S.I."/>
            <person name="Yang J.H."/>
            <person name="West J.A."/>
            <person name="Bhattacharya D."/>
            <person name="Yoon H.S."/>
        </authorList>
    </citation>
    <scope>NUCLEOTIDE SEQUENCE [LARGE SCALE GENOMIC DNA]</scope>
    <source>
        <strain evidence="6 7">CCMP1338</strain>
        <tissue evidence="6">Whole cell</tissue>
    </source>
</reference>
<evidence type="ECO:0000259" key="5">
    <source>
        <dbReference type="PROSITE" id="PS50089"/>
    </source>
</evidence>
<evidence type="ECO:0000313" key="7">
    <source>
        <dbReference type="Proteomes" id="UP001157974"/>
    </source>
</evidence>
<evidence type="ECO:0008006" key="8">
    <source>
        <dbReference type="Google" id="ProtNLM"/>
    </source>
</evidence>
<gene>
    <name evidence="6" type="ORF">NDN08_000799</name>
</gene>
<evidence type="ECO:0000256" key="3">
    <source>
        <dbReference type="SAM" id="MobiDB-lite"/>
    </source>
</evidence>
<feature type="compositionally biased region" description="Polar residues" evidence="3">
    <location>
        <begin position="297"/>
        <end position="306"/>
    </location>
</feature>
<dbReference type="InterPro" id="IPR001012">
    <property type="entry name" value="UBX_dom"/>
</dbReference>
<dbReference type="GO" id="GO:0008270">
    <property type="term" value="F:zinc ion binding"/>
    <property type="evidence" value="ECO:0007669"/>
    <property type="project" value="UniProtKB-KW"/>
</dbReference>
<proteinExistence type="predicted"/>
<keyword evidence="1" id="KW-0479">Metal-binding</keyword>
<dbReference type="Pfam" id="PF13639">
    <property type="entry name" value="zf-RING_2"/>
    <property type="match status" value="1"/>
</dbReference>
<feature type="region of interest" description="Disordered" evidence="3">
    <location>
        <begin position="220"/>
        <end position="241"/>
    </location>
</feature>
<feature type="region of interest" description="Disordered" evidence="3">
    <location>
        <begin position="1"/>
        <end position="63"/>
    </location>
</feature>
<feature type="compositionally biased region" description="Polar residues" evidence="3">
    <location>
        <begin position="1"/>
        <end position="11"/>
    </location>
</feature>
<feature type="region of interest" description="Disordered" evidence="3">
    <location>
        <begin position="278"/>
        <end position="331"/>
    </location>
</feature>
<evidence type="ECO:0000313" key="6">
    <source>
        <dbReference type="EMBL" id="KAJ8904276.1"/>
    </source>
</evidence>
<feature type="coiled-coil region" evidence="2">
    <location>
        <begin position="65"/>
        <end position="95"/>
    </location>
</feature>
<dbReference type="PROSITE" id="PS50033">
    <property type="entry name" value="UBX"/>
    <property type="match status" value="1"/>
</dbReference>
<dbReference type="CDD" id="cd01767">
    <property type="entry name" value="UBX"/>
    <property type="match status" value="1"/>
</dbReference>
<dbReference type="EMBL" id="JAMWBK010000006">
    <property type="protein sequence ID" value="KAJ8904276.1"/>
    <property type="molecule type" value="Genomic_DNA"/>
</dbReference>
<dbReference type="Pfam" id="PF00789">
    <property type="entry name" value="UBX"/>
    <property type="match status" value="1"/>
</dbReference>
<dbReference type="InterPro" id="IPR043312">
    <property type="entry name" value="AtBBR-like"/>
</dbReference>
<keyword evidence="1" id="KW-0863">Zinc-finger</keyword>
<dbReference type="InterPro" id="IPR013083">
    <property type="entry name" value="Znf_RING/FYVE/PHD"/>
</dbReference>
<protein>
    <recommendedName>
        <fullName evidence="8">RING-type domain-containing protein</fullName>
    </recommendedName>
</protein>
<comment type="caution">
    <text evidence="6">The sequence shown here is derived from an EMBL/GenBank/DDBJ whole genome shotgun (WGS) entry which is preliminary data.</text>
</comment>
<evidence type="ECO:0000259" key="4">
    <source>
        <dbReference type="PROSITE" id="PS50033"/>
    </source>
</evidence>
<organism evidence="6 7">
    <name type="scientific">Rhodosorus marinus</name>
    <dbReference type="NCBI Taxonomy" id="101924"/>
    <lineage>
        <taxon>Eukaryota</taxon>
        <taxon>Rhodophyta</taxon>
        <taxon>Stylonematophyceae</taxon>
        <taxon>Stylonematales</taxon>
        <taxon>Stylonemataceae</taxon>
        <taxon>Rhodosorus</taxon>
    </lineage>
</organism>
<dbReference type="AlphaFoldDB" id="A0AAV8US22"/>
<accession>A0AAV8US22</accession>
<feature type="region of interest" description="Disordered" evidence="3">
    <location>
        <begin position="393"/>
        <end position="430"/>
    </location>
</feature>
<feature type="domain" description="RING-type" evidence="5">
    <location>
        <begin position="652"/>
        <end position="693"/>
    </location>
</feature>